<dbReference type="PROSITE" id="PS51186">
    <property type="entry name" value="GNAT"/>
    <property type="match status" value="1"/>
</dbReference>
<comment type="caution">
    <text evidence="4">The sequence shown here is derived from an EMBL/GenBank/DDBJ whole genome shotgun (WGS) entry which is preliminary data.</text>
</comment>
<accession>A0A2N5NBS4</accession>
<reference evidence="4 5" key="1">
    <citation type="submission" date="2017-05" db="EMBL/GenBank/DDBJ databases">
        <title>Functional genome analysis of Paenibacillus pasadenensis strain R16: insights on endophytic life style and antifungal activity.</title>
        <authorList>
            <person name="Passera A."/>
            <person name="Marcolungo L."/>
            <person name="Casati P."/>
            <person name="Brasca M."/>
            <person name="Quaglino F."/>
            <person name="Delledonne M."/>
        </authorList>
    </citation>
    <scope>NUCLEOTIDE SEQUENCE [LARGE SCALE GENOMIC DNA]</scope>
    <source>
        <strain evidence="4 5">R16</strain>
    </source>
</reference>
<dbReference type="InterPro" id="IPR016181">
    <property type="entry name" value="Acyl_CoA_acyltransferase"/>
</dbReference>
<dbReference type="Gene3D" id="3.40.630.30">
    <property type="match status" value="1"/>
</dbReference>
<dbReference type="EMBL" id="NFEZ01000003">
    <property type="protein sequence ID" value="PLT47720.1"/>
    <property type="molecule type" value="Genomic_DNA"/>
</dbReference>
<dbReference type="Pfam" id="PF00583">
    <property type="entry name" value="Acetyltransf_1"/>
    <property type="match status" value="1"/>
</dbReference>
<dbReference type="Gene3D" id="3.40.50.1240">
    <property type="entry name" value="Phosphoglycerate mutase-like"/>
    <property type="match status" value="1"/>
</dbReference>
<dbReference type="InterPro" id="IPR000182">
    <property type="entry name" value="GNAT_dom"/>
</dbReference>
<evidence type="ECO:0000313" key="5">
    <source>
        <dbReference type="Proteomes" id="UP000234789"/>
    </source>
</evidence>
<evidence type="ECO:0000313" key="4">
    <source>
        <dbReference type="EMBL" id="PLT47720.1"/>
    </source>
</evidence>
<dbReference type="CDD" id="cd04301">
    <property type="entry name" value="NAT_SF"/>
    <property type="match status" value="1"/>
</dbReference>
<dbReference type="Proteomes" id="UP000234789">
    <property type="component" value="Unassembled WGS sequence"/>
</dbReference>
<dbReference type="GO" id="GO:0008080">
    <property type="term" value="F:N-acetyltransferase activity"/>
    <property type="evidence" value="ECO:0007669"/>
    <property type="project" value="InterPro"/>
</dbReference>
<evidence type="ECO:0000259" key="3">
    <source>
        <dbReference type="PROSITE" id="PS51186"/>
    </source>
</evidence>
<dbReference type="InterPro" id="IPR050769">
    <property type="entry name" value="NAT_camello-type"/>
</dbReference>
<protein>
    <submittedName>
        <fullName evidence="4">Acetyltransferase, GNAT family</fullName>
    </submittedName>
</protein>
<feature type="domain" description="N-acetyltransferase" evidence="3">
    <location>
        <begin position="1"/>
        <end position="157"/>
    </location>
</feature>
<dbReference type="PANTHER" id="PTHR13947:SF37">
    <property type="entry name" value="LD18367P"/>
    <property type="match status" value="1"/>
</dbReference>
<proteinExistence type="predicted"/>
<sequence>MRRRRHRSGDAQAVVELHAELYGRERGYDDSFRAFVEDSVNGLVGRDDPREALWIVESGDRHLGSICLKKADESTAQLGLFLLHPDARGTGQGRRLLEEALRFGVEQGYRSVMLWTNSELVQARSLYASFGFERVEERVAFLSGREMTEERWERSLEAPIGGDSAFKPTASPDPSPAADPAAETVMDPAAETFIYLIRHAESAYRHGEERSRGLTDAGRAEARRVADRLRSRPIRAVYSSPYERALQTVRPLAETLGIGVVELEPLRERAMADESAALSWAEVQEAMRRSFEQPELALPGGESLREAQRSVAATAASLLRAHPGESIALGTHGRIMAALLAHYDPSFGFDAWQSLSMPDVYRLTFRDGSFAGMERIWSDGEGEPEPRR</sequence>
<dbReference type="CDD" id="cd07067">
    <property type="entry name" value="HP_PGM_like"/>
    <property type="match status" value="1"/>
</dbReference>
<dbReference type="RefSeq" id="WP_180968410.1">
    <property type="nucleotide sequence ID" value="NZ_NFEZ01000003.1"/>
</dbReference>
<organism evidence="4 5">
    <name type="scientific">Paenibacillus pasadenensis</name>
    <dbReference type="NCBI Taxonomy" id="217090"/>
    <lineage>
        <taxon>Bacteria</taxon>
        <taxon>Bacillati</taxon>
        <taxon>Bacillota</taxon>
        <taxon>Bacilli</taxon>
        <taxon>Bacillales</taxon>
        <taxon>Paenibacillaceae</taxon>
        <taxon>Paenibacillus</taxon>
    </lineage>
</organism>
<evidence type="ECO:0000256" key="2">
    <source>
        <dbReference type="SAM" id="MobiDB-lite"/>
    </source>
</evidence>
<keyword evidence="5" id="KW-1185">Reference proteome</keyword>
<evidence type="ECO:0000256" key="1">
    <source>
        <dbReference type="ARBA" id="ARBA00022679"/>
    </source>
</evidence>
<keyword evidence="1 4" id="KW-0808">Transferase</keyword>
<dbReference type="InterPro" id="IPR013078">
    <property type="entry name" value="His_Pase_superF_clade-1"/>
</dbReference>
<dbReference type="PANTHER" id="PTHR13947">
    <property type="entry name" value="GNAT FAMILY N-ACETYLTRANSFERASE"/>
    <property type="match status" value="1"/>
</dbReference>
<dbReference type="SUPFAM" id="SSF53254">
    <property type="entry name" value="Phosphoglycerate mutase-like"/>
    <property type="match status" value="1"/>
</dbReference>
<feature type="region of interest" description="Disordered" evidence="2">
    <location>
        <begin position="158"/>
        <end position="181"/>
    </location>
</feature>
<dbReference type="InterPro" id="IPR029033">
    <property type="entry name" value="His_PPase_superfam"/>
</dbReference>
<dbReference type="Pfam" id="PF00300">
    <property type="entry name" value="His_Phos_1"/>
    <property type="match status" value="1"/>
</dbReference>
<name>A0A2N5NBS4_9BACL</name>
<gene>
    <name evidence="4" type="ORF">B8V81_1944</name>
</gene>
<dbReference type="SUPFAM" id="SSF55729">
    <property type="entry name" value="Acyl-CoA N-acyltransferases (Nat)"/>
    <property type="match status" value="1"/>
</dbReference>
<dbReference type="AlphaFoldDB" id="A0A2N5NBS4"/>
<dbReference type="SMART" id="SM00855">
    <property type="entry name" value="PGAM"/>
    <property type="match status" value="1"/>
</dbReference>